<reference evidence="3 4" key="1">
    <citation type="submission" date="2024-01" db="EMBL/GenBank/DDBJ databases">
        <title>Pedobacter sp. nov., isolated from oil-contaminated soil.</title>
        <authorList>
            <person name="Le N.T.T."/>
        </authorList>
    </citation>
    <scope>NUCLEOTIDE SEQUENCE [LARGE SCALE GENOMIC DNA]</scope>
    <source>
        <strain evidence="3 4">VNH31</strain>
    </source>
</reference>
<comment type="caution">
    <text evidence="3">The sequence shown here is derived from an EMBL/GenBank/DDBJ whole genome shotgun (WGS) entry which is preliminary data.</text>
</comment>
<dbReference type="InterPro" id="IPR010982">
    <property type="entry name" value="Lambda_DNA-bd_dom_sf"/>
</dbReference>
<evidence type="ECO:0000313" key="3">
    <source>
        <dbReference type="EMBL" id="MEE1884815.1"/>
    </source>
</evidence>
<dbReference type="Gene3D" id="1.10.260.40">
    <property type="entry name" value="lambda repressor-like DNA-binding domains"/>
    <property type="match status" value="1"/>
</dbReference>
<feature type="domain" description="HTH cro/C1-type" evidence="2">
    <location>
        <begin position="16"/>
        <end position="70"/>
    </location>
</feature>
<organism evidence="3 4">
    <name type="scientific">Pedobacter flavus</name>
    <dbReference type="NCBI Taxonomy" id="3113906"/>
    <lineage>
        <taxon>Bacteria</taxon>
        <taxon>Pseudomonadati</taxon>
        <taxon>Bacteroidota</taxon>
        <taxon>Sphingobacteriia</taxon>
        <taxon>Sphingobacteriales</taxon>
        <taxon>Sphingobacteriaceae</taxon>
        <taxon>Pedobacter</taxon>
    </lineage>
</organism>
<accession>A0ABU7H0X6</accession>
<keyword evidence="1" id="KW-0238">DNA-binding</keyword>
<evidence type="ECO:0000256" key="1">
    <source>
        <dbReference type="ARBA" id="ARBA00023125"/>
    </source>
</evidence>
<name>A0ABU7H0X6_9SPHI</name>
<dbReference type="RefSeq" id="WP_330145725.1">
    <property type="nucleotide sequence ID" value="NZ_JAZDQU010000001.1"/>
</dbReference>
<sequence>MTTLPKTKTKFVASNIRGVREFRNYTQDYLAAKIGISQNAYSKIELGYSNINLERLFSISQILQVEPSYLISLDLKQLIETISKKEDSKG</sequence>
<dbReference type="Pfam" id="PF01381">
    <property type="entry name" value="HTH_3"/>
    <property type="match status" value="1"/>
</dbReference>
<dbReference type="EMBL" id="JAZDQU010000001">
    <property type="protein sequence ID" value="MEE1884815.1"/>
    <property type="molecule type" value="Genomic_DNA"/>
</dbReference>
<dbReference type="SUPFAM" id="SSF47413">
    <property type="entry name" value="lambda repressor-like DNA-binding domains"/>
    <property type="match status" value="1"/>
</dbReference>
<evidence type="ECO:0000313" key="4">
    <source>
        <dbReference type="Proteomes" id="UP001337681"/>
    </source>
</evidence>
<dbReference type="PANTHER" id="PTHR46558">
    <property type="entry name" value="TRACRIPTIONAL REGULATORY PROTEIN-RELATED-RELATED"/>
    <property type="match status" value="1"/>
</dbReference>
<dbReference type="PROSITE" id="PS50943">
    <property type="entry name" value="HTH_CROC1"/>
    <property type="match status" value="1"/>
</dbReference>
<gene>
    <name evidence="3" type="ORF">VRU49_05200</name>
</gene>
<dbReference type="SMART" id="SM00530">
    <property type="entry name" value="HTH_XRE"/>
    <property type="match status" value="1"/>
</dbReference>
<dbReference type="Proteomes" id="UP001337681">
    <property type="component" value="Unassembled WGS sequence"/>
</dbReference>
<evidence type="ECO:0000259" key="2">
    <source>
        <dbReference type="PROSITE" id="PS50943"/>
    </source>
</evidence>
<protein>
    <submittedName>
        <fullName evidence="3">Helix-turn-helix transcriptional regulator</fullName>
    </submittedName>
</protein>
<dbReference type="CDD" id="cd00093">
    <property type="entry name" value="HTH_XRE"/>
    <property type="match status" value="1"/>
</dbReference>
<dbReference type="InterPro" id="IPR001387">
    <property type="entry name" value="Cro/C1-type_HTH"/>
</dbReference>
<keyword evidence="4" id="KW-1185">Reference proteome</keyword>
<proteinExistence type="predicted"/>
<dbReference type="PANTHER" id="PTHR46558:SF4">
    <property type="entry name" value="DNA-BIDING PHAGE PROTEIN"/>
    <property type="match status" value="1"/>
</dbReference>